<dbReference type="AlphaFoldDB" id="A0A941D4Z5"/>
<proteinExistence type="predicted"/>
<evidence type="ECO:0000256" key="7">
    <source>
        <dbReference type="ARBA" id="ARBA00022840"/>
    </source>
</evidence>
<evidence type="ECO:0000256" key="3">
    <source>
        <dbReference type="ARBA" id="ARBA00022553"/>
    </source>
</evidence>
<organism evidence="10 11">
    <name type="scientific">Phenylobacterium glaciei</name>
    <dbReference type="NCBI Taxonomy" id="2803784"/>
    <lineage>
        <taxon>Bacteria</taxon>
        <taxon>Pseudomonadati</taxon>
        <taxon>Pseudomonadota</taxon>
        <taxon>Alphaproteobacteria</taxon>
        <taxon>Caulobacterales</taxon>
        <taxon>Caulobacteraceae</taxon>
        <taxon>Phenylobacterium</taxon>
    </lineage>
</organism>
<keyword evidence="5" id="KW-0547">Nucleotide-binding</keyword>
<keyword evidence="3" id="KW-0597">Phosphoprotein</keyword>
<name>A0A941D4Z5_9CAUL</name>
<dbReference type="Proteomes" id="UP000622580">
    <property type="component" value="Unassembled WGS sequence"/>
</dbReference>
<dbReference type="Gene3D" id="3.30.450.20">
    <property type="entry name" value="PAS domain"/>
    <property type="match status" value="1"/>
</dbReference>
<evidence type="ECO:0000313" key="11">
    <source>
        <dbReference type="Proteomes" id="UP000622580"/>
    </source>
</evidence>
<dbReference type="EC" id="2.7.13.3" evidence="2"/>
<feature type="coiled-coil region" evidence="8">
    <location>
        <begin position="32"/>
        <end position="59"/>
    </location>
</feature>
<dbReference type="PANTHER" id="PTHR41523:SF8">
    <property type="entry name" value="ETHYLENE RESPONSE SENSOR PROTEIN"/>
    <property type="match status" value="1"/>
</dbReference>
<dbReference type="RefSeq" id="WP_215342948.1">
    <property type="nucleotide sequence ID" value="NZ_JAGSGD010000002.1"/>
</dbReference>
<keyword evidence="4" id="KW-0808">Transferase</keyword>
<dbReference type="SMART" id="SM00911">
    <property type="entry name" value="HWE_HK"/>
    <property type="match status" value="1"/>
</dbReference>
<evidence type="ECO:0000256" key="5">
    <source>
        <dbReference type="ARBA" id="ARBA00022741"/>
    </source>
</evidence>
<dbReference type="GO" id="GO:0005524">
    <property type="term" value="F:ATP binding"/>
    <property type="evidence" value="ECO:0007669"/>
    <property type="project" value="UniProtKB-KW"/>
</dbReference>
<evidence type="ECO:0000256" key="6">
    <source>
        <dbReference type="ARBA" id="ARBA00022777"/>
    </source>
</evidence>
<dbReference type="InterPro" id="IPR036890">
    <property type="entry name" value="HATPase_C_sf"/>
</dbReference>
<comment type="catalytic activity">
    <reaction evidence="1">
        <text>ATP + protein L-histidine = ADP + protein N-phospho-L-histidine.</text>
        <dbReference type="EC" id="2.7.13.3"/>
    </reaction>
</comment>
<evidence type="ECO:0000256" key="4">
    <source>
        <dbReference type="ARBA" id="ARBA00022679"/>
    </source>
</evidence>
<dbReference type="Gene3D" id="3.30.565.10">
    <property type="entry name" value="Histidine kinase-like ATPase, C-terminal domain"/>
    <property type="match status" value="1"/>
</dbReference>
<evidence type="ECO:0000256" key="8">
    <source>
        <dbReference type="SAM" id="Coils"/>
    </source>
</evidence>
<keyword evidence="7" id="KW-0067">ATP-binding</keyword>
<reference evidence="10" key="1">
    <citation type="submission" date="2021-04" db="EMBL/GenBank/DDBJ databases">
        <title>Draft genome assembly of strain Phenylobacterium sp. 20VBR1 using MiniION and Illumina platforms.</title>
        <authorList>
            <person name="Thomas F.A."/>
            <person name="Krishnan K.P."/>
            <person name="Sinha R.K."/>
        </authorList>
    </citation>
    <scope>NUCLEOTIDE SEQUENCE</scope>
    <source>
        <strain evidence="10">20VBR1</strain>
    </source>
</reference>
<dbReference type="InterPro" id="IPR035965">
    <property type="entry name" value="PAS-like_dom_sf"/>
</dbReference>
<keyword evidence="8" id="KW-0175">Coiled coil</keyword>
<comment type="caution">
    <text evidence="10">The sequence shown here is derived from an EMBL/GenBank/DDBJ whole genome shotgun (WGS) entry which is preliminary data.</text>
</comment>
<keyword evidence="11" id="KW-1185">Reference proteome</keyword>
<dbReference type="EMBL" id="JAGSGD010000002">
    <property type="protein sequence ID" value="MBR7621464.1"/>
    <property type="molecule type" value="Genomic_DNA"/>
</dbReference>
<accession>A0A941D4Z5</accession>
<gene>
    <name evidence="10" type="ORF">JKL49_18880</name>
</gene>
<evidence type="ECO:0000259" key="9">
    <source>
        <dbReference type="SMART" id="SM00911"/>
    </source>
</evidence>
<dbReference type="GO" id="GO:0004673">
    <property type="term" value="F:protein histidine kinase activity"/>
    <property type="evidence" value="ECO:0007669"/>
    <property type="project" value="UniProtKB-EC"/>
</dbReference>
<dbReference type="PANTHER" id="PTHR41523">
    <property type="entry name" value="TWO-COMPONENT SYSTEM SENSOR PROTEIN"/>
    <property type="match status" value="1"/>
</dbReference>
<sequence>MTEATQLHKNMVAMNEALILSSLRQQELVGITEELNAKLRREITERQAAQETLRASEARFRMLFEFIDEGFCTLEKLDTRPGEPSDFRYLSANAGFERQTGVGDVVGKTIREAFPEEPEAWFDIYDAVVATGEPIRFERDLVSQGRTLELFAFRFEDEAVLKVGVIFLDVSLRKFHEEQQELLLKEMDHRVKNLFAIVGGMVTLSARSATTPKELAATVQGRLGALASAHQLIRPGRSGAQATKRETTLGELIRKVLSPYAELAETRDSARTEIEGPEIAVGAEAATNIALFVHELATNAAKYGALSVPGGRVHISWTVAQGRFALSWREIGGPTITAPPQREGFGSELARRSVSGQLAGDLVFHWNPDGLVVLLSAETERLAL</sequence>
<feature type="domain" description="Signal transduction histidine kinase HWE region" evidence="9">
    <location>
        <begin position="186"/>
        <end position="278"/>
    </location>
</feature>
<dbReference type="InterPro" id="IPR011102">
    <property type="entry name" value="Sig_transdc_His_kinase_HWE"/>
</dbReference>
<dbReference type="InterPro" id="IPR013656">
    <property type="entry name" value="PAS_4"/>
</dbReference>
<evidence type="ECO:0000256" key="1">
    <source>
        <dbReference type="ARBA" id="ARBA00000085"/>
    </source>
</evidence>
<keyword evidence="6" id="KW-0418">Kinase</keyword>
<dbReference type="Pfam" id="PF07536">
    <property type="entry name" value="HWE_HK"/>
    <property type="match status" value="1"/>
</dbReference>
<evidence type="ECO:0000256" key="2">
    <source>
        <dbReference type="ARBA" id="ARBA00012438"/>
    </source>
</evidence>
<evidence type="ECO:0000313" key="10">
    <source>
        <dbReference type="EMBL" id="MBR7621464.1"/>
    </source>
</evidence>
<dbReference type="Pfam" id="PF08448">
    <property type="entry name" value="PAS_4"/>
    <property type="match status" value="1"/>
</dbReference>
<protein>
    <recommendedName>
        <fullName evidence="2">histidine kinase</fullName>
        <ecNumber evidence="2">2.7.13.3</ecNumber>
    </recommendedName>
</protein>
<dbReference type="SUPFAM" id="SSF55785">
    <property type="entry name" value="PYP-like sensor domain (PAS domain)"/>
    <property type="match status" value="1"/>
</dbReference>